<evidence type="ECO:0000313" key="1">
    <source>
        <dbReference type="EMBL" id="CAA7409787.1"/>
    </source>
</evidence>
<accession>A0A7I8LIB9</accession>
<dbReference type="Proteomes" id="UP000663760">
    <property type="component" value="Chromosome 16"/>
</dbReference>
<evidence type="ECO:0000313" key="2">
    <source>
        <dbReference type="Proteomes" id="UP000663760"/>
    </source>
</evidence>
<gene>
    <name evidence="1" type="ORF">SI8410_16020465</name>
</gene>
<proteinExistence type="predicted"/>
<dbReference type="EMBL" id="LR746279">
    <property type="protein sequence ID" value="CAA7409787.1"/>
    <property type="molecule type" value="Genomic_DNA"/>
</dbReference>
<sequence>MANSARGMIRSQVKWRVESSILLYLLGECAHSTLSDDIPYITLEGRPVELNVANVQAIYVQQVDSLAEGVCHHILLALLVAKDEGEVLQEVMAPVFESLNDGVKLTIVSGVSKPHVIQFLAEVLYGMAFLTKDTPNTDSNEAPDVMHAAWPWPGDYRADLFGVCGNSSLRDDKTEEHNPRSEETTLLRMGIKLLLSKCLKHLS</sequence>
<name>A0A7I8LIB9_SPIIN</name>
<dbReference type="AlphaFoldDB" id="A0A7I8LIB9"/>
<reference evidence="1" key="1">
    <citation type="submission" date="2020-02" db="EMBL/GenBank/DDBJ databases">
        <authorList>
            <person name="Scholz U."/>
            <person name="Mascher M."/>
            <person name="Fiebig A."/>
        </authorList>
    </citation>
    <scope>NUCLEOTIDE SEQUENCE</scope>
</reference>
<organism evidence="1 2">
    <name type="scientific">Spirodela intermedia</name>
    <name type="common">Intermediate duckweed</name>
    <dbReference type="NCBI Taxonomy" id="51605"/>
    <lineage>
        <taxon>Eukaryota</taxon>
        <taxon>Viridiplantae</taxon>
        <taxon>Streptophyta</taxon>
        <taxon>Embryophyta</taxon>
        <taxon>Tracheophyta</taxon>
        <taxon>Spermatophyta</taxon>
        <taxon>Magnoliopsida</taxon>
        <taxon>Liliopsida</taxon>
        <taxon>Araceae</taxon>
        <taxon>Lemnoideae</taxon>
        <taxon>Spirodela</taxon>
    </lineage>
</organism>
<protein>
    <submittedName>
        <fullName evidence="1">Uncharacterized protein</fullName>
    </submittedName>
</protein>
<keyword evidence="2" id="KW-1185">Reference proteome</keyword>